<dbReference type="OrthoDB" id="5388838at2759"/>
<gene>
    <name evidence="2" type="ORF">IMSHALPRED_005428</name>
</gene>
<sequence>MSSSGAKDDTNPGSHLKSTAQELKQSVVDSAGRIARGDSTKSTAQAMKEKNTGKDGDKAKGTAGASKH</sequence>
<feature type="compositionally biased region" description="Basic and acidic residues" evidence="1">
    <location>
        <begin position="1"/>
        <end position="10"/>
    </location>
</feature>
<reference evidence="2" key="1">
    <citation type="submission" date="2021-03" db="EMBL/GenBank/DDBJ databases">
        <authorList>
            <person name="Tagirdzhanova G."/>
        </authorList>
    </citation>
    <scope>NUCLEOTIDE SEQUENCE</scope>
</reference>
<feature type="compositionally biased region" description="Polar residues" evidence="1">
    <location>
        <begin position="11"/>
        <end position="28"/>
    </location>
</feature>
<feature type="compositionally biased region" description="Basic and acidic residues" evidence="1">
    <location>
        <begin position="47"/>
        <end position="60"/>
    </location>
</feature>
<accession>A0A8H3I8B8</accession>
<protein>
    <submittedName>
        <fullName evidence="2">Uncharacterized protein</fullName>
    </submittedName>
</protein>
<organism evidence="2 3">
    <name type="scientific">Imshaugia aleurites</name>
    <dbReference type="NCBI Taxonomy" id="172621"/>
    <lineage>
        <taxon>Eukaryota</taxon>
        <taxon>Fungi</taxon>
        <taxon>Dikarya</taxon>
        <taxon>Ascomycota</taxon>
        <taxon>Pezizomycotina</taxon>
        <taxon>Lecanoromycetes</taxon>
        <taxon>OSLEUM clade</taxon>
        <taxon>Lecanoromycetidae</taxon>
        <taxon>Lecanorales</taxon>
        <taxon>Lecanorineae</taxon>
        <taxon>Parmeliaceae</taxon>
        <taxon>Imshaugia</taxon>
    </lineage>
</organism>
<dbReference type="EMBL" id="CAJPDT010000003">
    <property type="protein sequence ID" value="CAF9907055.1"/>
    <property type="molecule type" value="Genomic_DNA"/>
</dbReference>
<evidence type="ECO:0000313" key="3">
    <source>
        <dbReference type="Proteomes" id="UP000664534"/>
    </source>
</evidence>
<dbReference type="AlphaFoldDB" id="A0A8H3I8B8"/>
<feature type="region of interest" description="Disordered" evidence="1">
    <location>
        <begin position="1"/>
        <end position="68"/>
    </location>
</feature>
<evidence type="ECO:0000313" key="2">
    <source>
        <dbReference type="EMBL" id="CAF9907055.1"/>
    </source>
</evidence>
<name>A0A8H3I8B8_9LECA</name>
<dbReference type="Proteomes" id="UP000664534">
    <property type="component" value="Unassembled WGS sequence"/>
</dbReference>
<evidence type="ECO:0000256" key="1">
    <source>
        <dbReference type="SAM" id="MobiDB-lite"/>
    </source>
</evidence>
<keyword evidence="3" id="KW-1185">Reference proteome</keyword>
<comment type="caution">
    <text evidence="2">The sequence shown here is derived from an EMBL/GenBank/DDBJ whole genome shotgun (WGS) entry which is preliminary data.</text>
</comment>
<proteinExistence type="predicted"/>